<evidence type="ECO:0000256" key="2">
    <source>
        <dbReference type="ARBA" id="ARBA00011062"/>
    </source>
</evidence>
<dbReference type="PANTHER" id="PTHR30457:SF12">
    <property type="entry name" value="5'_3'-NUCLEOTIDASE SURE"/>
    <property type="match status" value="1"/>
</dbReference>
<proteinExistence type="inferred from homology"/>
<dbReference type="NCBIfam" id="NF001490">
    <property type="entry name" value="PRK00346.1-4"/>
    <property type="match status" value="1"/>
</dbReference>
<evidence type="ECO:0000256" key="6">
    <source>
        <dbReference type="ARBA" id="ARBA00022801"/>
    </source>
</evidence>
<dbReference type="AlphaFoldDB" id="A0A6J4RM60"/>
<organism evidence="9">
    <name type="scientific">uncultured Solirubrobacteraceae bacterium</name>
    <dbReference type="NCBI Taxonomy" id="1162706"/>
    <lineage>
        <taxon>Bacteria</taxon>
        <taxon>Bacillati</taxon>
        <taxon>Actinomycetota</taxon>
        <taxon>Thermoleophilia</taxon>
        <taxon>Solirubrobacterales</taxon>
        <taxon>Solirubrobacteraceae</taxon>
        <taxon>environmental samples</taxon>
    </lineage>
</organism>
<dbReference type="GO" id="GO:0008254">
    <property type="term" value="F:3'-nucleotidase activity"/>
    <property type="evidence" value="ECO:0007669"/>
    <property type="project" value="TreeGrafter"/>
</dbReference>
<comment type="similarity">
    <text evidence="2 7">Belongs to the SurE nucleotidase family.</text>
</comment>
<evidence type="ECO:0000256" key="3">
    <source>
        <dbReference type="ARBA" id="ARBA00022490"/>
    </source>
</evidence>
<accession>A0A6J4RM60</accession>
<dbReference type="GO" id="GO:0000166">
    <property type="term" value="F:nucleotide binding"/>
    <property type="evidence" value="ECO:0007669"/>
    <property type="project" value="UniProtKB-KW"/>
</dbReference>
<dbReference type="InterPro" id="IPR030048">
    <property type="entry name" value="SurE"/>
</dbReference>
<dbReference type="Pfam" id="PF01975">
    <property type="entry name" value="SurE"/>
    <property type="match status" value="1"/>
</dbReference>
<dbReference type="HAMAP" id="MF_00060">
    <property type="entry name" value="SurE"/>
    <property type="match status" value="1"/>
</dbReference>
<evidence type="ECO:0000256" key="4">
    <source>
        <dbReference type="ARBA" id="ARBA00022723"/>
    </source>
</evidence>
<dbReference type="PANTHER" id="PTHR30457">
    <property type="entry name" value="5'-NUCLEOTIDASE SURE"/>
    <property type="match status" value="1"/>
</dbReference>
<sequence length="275" mass="29637">MAMRVLLTNDDGIEAEGLQVLRRALREVDGIDLVTIAPDGNRSAIGRGITTRRPLVVERIDFEDGTHGFATDGTPVDCVRLAALGLVGDWMPDLVVAGINHGANLGDDVTYSGTVAAAFEGLVLGLPAVAVSQQSVRREMDFRAGLDFDFDAAARFTARVVEELEDVPLPPSTLLNVNVPAGEPEGVEVCRLGKRIYRDQLTLDEQLSDVRRRYWIYGAEPSFEDEPGTDLAAVHAGRIAVSPLHLDLTHHDGIGPLSLSDLDRLLAPAAAEIEE</sequence>
<evidence type="ECO:0000256" key="7">
    <source>
        <dbReference type="HAMAP-Rule" id="MF_00060"/>
    </source>
</evidence>
<dbReference type="Gene3D" id="3.40.1210.10">
    <property type="entry name" value="Survival protein SurE-like phosphatase/nucleotidase"/>
    <property type="match status" value="1"/>
</dbReference>
<feature type="binding site" evidence="7">
    <location>
        <position position="100"/>
    </location>
    <ligand>
        <name>a divalent metal cation</name>
        <dbReference type="ChEBI" id="CHEBI:60240"/>
    </ligand>
</feature>
<keyword evidence="5 7" id="KW-0547">Nucleotide-binding</keyword>
<evidence type="ECO:0000256" key="1">
    <source>
        <dbReference type="ARBA" id="ARBA00000815"/>
    </source>
</evidence>
<protein>
    <recommendedName>
        <fullName evidence="7">5'-nucleotidase SurE</fullName>
        <ecNumber evidence="7">3.1.3.5</ecNumber>
    </recommendedName>
    <alternativeName>
        <fullName evidence="7">Nucleoside 5'-monophosphate phosphohydrolase</fullName>
    </alternativeName>
</protein>
<evidence type="ECO:0000256" key="5">
    <source>
        <dbReference type="ARBA" id="ARBA00022741"/>
    </source>
</evidence>
<gene>
    <name evidence="7" type="primary">surE</name>
    <name evidence="9" type="ORF">AVDCRST_MAG13-491</name>
</gene>
<reference evidence="9" key="1">
    <citation type="submission" date="2020-02" db="EMBL/GenBank/DDBJ databases">
        <authorList>
            <person name="Meier V. D."/>
        </authorList>
    </citation>
    <scope>NUCLEOTIDE SEQUENCE</scope>
    <source>
        <strain evidence="9">AVDCRST_MAG13</strain>
    </source>
</reference>
<keyword evidence="4 7" id="KW-0479">Metal-binding</keyword>
<feature type="binding site" evidence="7">
    <location>
        <position position="11"/>
    </location>
    <ligand>
        <name>a divalent metal cation</name>
        <dbReference type="ChEBI" id="CHEBI:60240"/>
    </ligand>
</feature>
<comment type="catalytic activity">
    <reaction evidence="1 7">
        <text>a ribonucleoside 5'-phosphate + H2O = a ribonucleoside + phosphate</text>
        <dbReference type="Rhea" id="RHEA:12484"/>
        <dbReference type="ChEBI" id="CHEBI:15377"/>
        <dbReference type="ChEBI" id="CHEBI:18254"/>
        <dbReference type="ChEBI" id="CHEBI:43474"/>
        <dbReference type="ChEBI" id="CHEBI:58043"/>
        <dbReference type="EC" id="3.1.3.5"/>
    </reaction>
</comment>
<dbReference type="InterPro" id="IPR002828">
    <property type="entry name" value="SurE-like_Pase/nucleotidase"/>
</dbReference>
<evidence type="ECO:0000313" key="9">
    <source>
        <dbReference type="EMBL" id="CAA9471312.1"/>
    </source>
</evidence>
<feature type="binding site" evidence="7">
    <location>
        <position position="10"/>
    </location>
    <ligand>
        <name>a divalent metal cation</name>
        <dbReference type="ChEBI" id="CHEBI:60240"/>
    </ligand>
</feature>
<dbReference type="SUPFAM" id="SSF64167">
    <property type="entry name" value="SurE-like"/>
    <property type="match status" value="1"/>
</dbReference>
<comment type="cofactor">
    <cofactor evidence="7">
        <name>a divalent metal cation</name>
        <dbReference type="ChEBI" id="CHEBI:60240"/>
    </cofactor>
    <text evidence="7">Binds 1 divalent metal cation per subunit.</text>
</comment>
<keyword evidence="3 7" id="KW-0963">Cytoplasm</keyword>
<keyword evidence="6 7" id="KW-0378">Hydrolase</keyword>
<dbReference type="GO" id="GO:0005737">
    <property type="term" value="C:cytoplasm"/>
    <property type="evidence" value="ECO:0007669"/>
    <property type="project" value="UniProtKB-SubCell"/>
</dbReference>
<feature type="binding site" evidence="7">
    <location>
        <position position="43"/>
    </location>
    <ligand>
        <name>a divalent metal cation</name>
        <dbReference type="ChEBI" id="CHEBI:60240"/>
    </ligand>
</feature>
<dbReference type="GO" id="GO:0046872">
    <property type="term" value="F:metal ion binding"/>
    <property type="evidence" value="ECO:0007669"/>
    <property type="project" value="UniProtKB-UniRule"/>
</dbReference>
<dbReference type="GO" id="GO:0008253">
    <property type="term" value="F:5'-nucleotidase activity"/>
    <property type="evidence" value="ECO:0007669"/>
    <property type="project" value="UniProtKB-UniRule"/>
</dbReference>
<feature type="domain" description="Survival protein SurE-like phosphatase/nucleotidase" evidence="8">
    <location>
        <begin position="5"/>
        <end position="198"/>
    </location>
</feature>
<dbReference type="EC" id="3.1.3.5" evidence="7"/>
<evidence type="ECO:0000259" key="8">
    <source>
        <dbReference type="Pfam" id="PF01975"/>
    </source>
</evidence>
<comment type="subcellular location">
    <subcellularLocation>
        <location evidence="7">Cytoplasm</location>
    </subcellularLocation>
</comment>
<dbReference type="EMBL" id="CADCVO010000074">
    <property type="protein sequence ID" value="CAA9471312.1"/>
    <property type="molecule type" value="Genomic_DNA"/>
</dbReference>
<dbReference type="NCBIfam" id="TIGR00087">
    <property type="entry name" value="surE"/>
    <property type="match status" value="1"/>
</dbReference>
<comment type="function">
    <text evidence="7">Nucleotidase that shows phosphatase activity on nucleoside 5'-monophosphates.</text>
</comment>
<name>A0A6J4RM60_9ACTN</name>
<dbReference type="InterPro" id="IPR036523">
    <property type="entry name" value="SurE-like_sf"/>
</dbReference>
<dbReference type="GO" id="GO:0004309">
    <property type="term" value="F:exopolyphosphatase activity"/>
    <property type="evidence" value="ECO:0007669"/>
    <property type="project" value="TreeGrafter"/>
</dbReference>